<dbReference type="PANTHER" id="PTHR43167:SF1">
    <property type="entry name" value="PUTATIVE (AFU_ORTHOLOGUE AFUA_6G01830)-RELATED"/>
    <property type="match status" value="1"/>
</dbReference>
<evidence type="ECO:0000313" key="4">
    <source>
        <dbReference type="EMBL" id="QPP05519.1"/>
    </source>
</evidence>
<dbReference type="AlphaFoldDB" id="A0A7T1T330"/>
<evidence type="ECO:0000313" key="5">
    <source>
        <dbReference type="Proteomes" id="UP000595046"/>
    </source>
</evidence>
<dbReference type="PANTHER" id="PTHR43167">
    <property type="entry name" value="PUTATIVE (AFU_ORTHOLOGUE AFUA_6G01830)-RELATED"/>
    <property type="match status" value="1"/>
</dbReference>
<dbReference type="Gene3D" id="3.40.50.150">
    <property type="entry name" value="Vaccinia Virus protein VP39"/>
    <property type="match status" value="1"/>
</dbReference>
<name>A0A7T1T330_9ACTN</name>
<accession>A0A7T1T330</accession>
<evidence type="ECO:0000256" key="2">
    <source>
        <dbReference type="ARBA" id="ARBA00022679"/>
    </source>
</evidence>
<reference evidence="5" key="1">
    <citation type="submission" date="2020-02" db="EMBL/GenBank/DDBJ databases">
        <title>Streptomyces sp. ASO4wet.</title>
        <authorList>
            <person name="Risdian C."/>
            <person name="Landwehr W."/>
            <person name="Schupp P."/>
            <person name="Wink J."/>
        </authorList>
    </citation>
    <scope>NUCLEOTIDE SEQUENCE [LARGE SCALE GENOMIC DNA]</scope>
    <source>
        <strain evidence="5">ASO4wet</strain>
    </source>
</reference>
<dbReference type="RefSeq" id="WP_197349032.1">
    <property type="nucleotide sequence ID" value="NZ_CP048882.1"/>
</dbReference>
<proteinExistence type="predicted"/>
<keyword evidence="1 4" id="KW-0489">Methyltransferase</keyword>
<dbReference type="GO" id="GO:0008171">
    <property type="term" value="F:O-methyltransferase activity"/>
    <property type="evidence" value="ECO:0007669"/>
    <property type="project" value="InterPro"/>
</dbReference>
<keyword evidence="5" id="KW-1185">Reference proteome</keyword>
<dbReference type="GO" id="GO:0032259">
    <property type="term" value="P:methylation"/>
    <property type="evidence" value="ECO:0007669"/>
    <property type="project" value="UniProtKB-KW"/>
</dbReference>
<dbReference type="InterPro" id="IPR002935">
    <property type="entry name" value="SAM_O-MeTrfase"/>
</dbReference>
<dbReference type="KEGG" id="sbat:G4Z16_02945"/>
<evidence type="ECO:0000256" key="3">
    <source>
        <dbReference type="ARBA" id="ARBA00022691"/>
    </source>
</evidence>
<dbReference type="SUPFAM" id="SSF53335">
    <property type="entry name" value="S-adenosyl-L-methionine-dependent methyltransferases"/>
    <property type="match status" value="1"/>
</dbReference>
<keyword evidence="3" id="KW-0949">S-adenosyl-L-methionine</keyword>
<keyword evidence="2 4" id="KW-0808">Transferase</keyword>
<sequence length="199" mass="21470">MDGTLAVFLRKLYQEGRQHDEPLADRLQRLRNMTPAASSLISLLIRAQGSRDVLEIGTSNGYSAIWFADALRDTGGRLVSVETEKSRVDAARENLERADVSEYAEVLHGDGGQVLAGAGDASLDLVALDAERPAYEAYWPDLRRVLRPHGIIAVDNAVSHGEQLTGFRGLLEDDPSFAVSLQKTGDGVLTAVRTGARGG</sequence>
<dbReference type="CDD" id="cd02440">
    <property type="entry name" value="AdoMet_MTases"/>
    <property type="match status" value="1"/>
</dbReference>
<dbReference type="InterPro" id="IPR029063">
    <property type="entry name" value="SAM-dependent_MTases_sf"/>
</dbReference>
<dbReference type="Proteomes" id="UP000595046">
    <property type="component" value="Chromosome"/>
</dbReference>
<evidence type="ECO:0000256" key="1">
    <source>
        <dbReference type="ARBA" id="ARBA00022603"/>
    </source>
</evidence>
<organism evidence="4 5">
    <name type="scientific">Streptomyces bathyalis</name>
    <dbReference type="NCBI Taxonomy" id="2710756"/>
    <lineage>
        <taxon>Bacteria</taxon>
        <taxon>Bacillati</taxon>
        <taxon>Actinomycetota</taxon>
        <taxon>Actinomycetes</taxon>
        <taxon>Kitasatosporales</taxon>
        <taxon>Streptomycetaceae</taxon>
        <taxon>Streptomyces</taxon>
    </lineage>
</organism>
<dbReference type="EMBL" id="CP048882">
    <property type="protein sequence ID" value="QPP05519.1"/>
    <property type="molecule type" value="Genomic_DNA"/>
</dbReference>
<gene>
    <name evidence="4" type="ORF">G4Z16_02945</name>
</gene>
<protein>
    <submittedName>
        <fullName evidence="4">Methyltransferase domain-containing protein</fullName>
    </submittedName>
</protein>
<dbReference type="PROSITE" id="PS51682">
    <property type="entry name" value="SAM_OMT_I"/>
    <property type="match status" value="1"/>
</dbReference>
<dbReference type="Pfam" id="PF01596">
    <property type="entry name" value="Methyltransf_3"/>
    <property type="match status" value="1"/>
</dbReference>